<gene>
    <name evidence="2" type="ORF">EY643_15820</name>
</gene>
<dbReference type="KEGG" id="halc:EY643_15820"/>
<evidence type="ECO:0000313" key="2">
    <source>
        <dbReference type="EMBL" id="QFU77946.1"/>
    </source>
</evidence>
<evidence type="ECO:0000313" key="3">
    <source>
        <dbReference type="Proteomes" id="UP000326287"/>
    </source>
</evidence>
<dbReference type="EMBL" id="CP036422">
    <property type="protein sequence ID" value="QFU77946.1"/>
    <property type="molecule type" value="Genomic_DNA"/>
</dbReference>
<dbReference type="AlphaFoldDB" id="A0A5P9NQZ5"/>
<keyword evidence="1" id="KW-0812">Transmembrane</keyword>
<dbReference type="InterPro" id="IPR032092">
    <property type="entry name" value="PilW"/>
</dbReference>
<keyword evidence="1" id="KW-1133">Transmembrane helix</keyword>
<keyword evidence="3" id="KW-1185">Reference proteome</keyword>
<dbReference type="RefSeq" id="WP_153241091.1">
    <property type="nucleotide sequence ID" value="NZ_CP036422.1"/>
</dbReference>
<reference evidence="2 3" key="1">
    <citation type="submission" date="2019-02" db="EMBL/GenBank/DDBJ databases">
        <authorList>
            <person name="Li S.-H."/>
        </authorList>
    </citation>
    <scope>NUCLEOTIDE SEQUENCE [LARGE SCALE GENOMIC DNA]</scope>
    <source>
        <strain evidence="2 3">IMCC14385</strain>
    </source>
</reference>
<proteinExistence type="predicted"/>
<dbReference type="Pfam" id="PF16074">
    <property type="entry name" value="PilW"/>
    <property type="match status" value="1"/>
</dbReference>
<organism evidence="2 3">
    <name type="scientific">Halioglobus maricola</name>
    <dbReference type="NCBI Taxonomy" id="2601894"/>
    <lineage>
        <taxon>Bacteria</taxon>
        <taxon>Pseudomonadati</taxon>
        <taxon>Pseudomonadota</taxon>
        <taxon>Gammaproteobacteria</taxon>
        <taxon>Cellvibrionales</taxon>
        <taxon>Halieaceae</taxon>
        <taxon>Halioglobus</taxon>
    </lineage>
</organism>
<dbReference type="GO" id="GO:0043683">
    <property type="term" value="P:type IV pilus assembly"/>
    <property type="evidence" value="ECO:0007669"/>
    <property type="project" value="InterPro"/>
</dbReference>
<dbReference type="InterPro" id="IPR012902">
    <property type="entry name" value="N_methyl_site"/>
</dbReference>
<accession>A0A5P9NQZ5</accession>
<evidence type="ECO:0008006" key="4">
    <source>
        <dbReference type="Google" id="ProtNLM"/>
    </source>
</evidence>
<name>A0A5P9NQZ5_9GAMM</name>
<keyword evidence="1" id="KW-0472">Membrane</keyword>
<dbReference type="Proteomes" id="UP000326287">
    <property type="component" value="Chromosome"/>
</dbReference>
<dbReference type="PROSITE" id="PS00409">
    <property type="entry name" value="PROKAR_NTER_METHYL"/>
    <property type="match status" value="1"/>
</dbReference>
<protein>
    <recommendedName>
        <fullName evidence="4">Prepilin-type N-terminal cleavage/methylation domain-containing protein</fullName>
    </recommendedName>
</protein>
<feature type="transmembrane region" description="Helical" evidence="1">
    <location>
        <begin position="20"/>
        <end position="42"/>
    </location>
</feature>
<dbReference type="Pfam" id="PF07963">
    <property type="entry name" value="N_methyl"/>
    <property type="match status" value="1"/>
</dbReference>
<evidence type="ECO:0000256" key="1">
    <source>
        <dbReference type="SAM" id="Phobius"/>
    </source>
</evidence>
<sequence length="336" mass="36109">MSQGATLRRFARDQGGFSLIEFMVAMVLGIIVIAGAVSVYVASKRSLTEVDQVAGISENGQFAMQMIGYSAKHVGFFGGTYFQDITQDGSLGTTIVNDCTGDAAAYDTDTSLLAMTVGSDNTAFGCITDARENTDVLVIKNVVPAPIAADPNDATGNTFPAGSIDPETTYILANTEVALMIDGADTLPDVGAGATYALAAAWPYNVEIYYVRDTDTPTLSRLTLGWNGTAMAMQRQDLVQGVEDMRLLFGFDTNNDGTADTMAGDPNEVGSTDWDQATSMQAYLLLRAENDDYDYTNEKTYTLGDRQVTPNDTFRRVLLHADITLRNPRILLRGGA</sequence>
<dbReference type="OrthoDB" id="5296662at2"/>